<dbReference type="OrthoDB" id="4213189at2"/>
<sequence length="409" mass="43662">MTTQPPIAIVGAGLAGAKVAEALRDRDYPGRIVLIGAEEHLPYDRPPLSKGFVQGKKTTDDITLLPPQWYRDHHVELMLGTEVTSIDRSAKTLTLPDGSTLEYARLALATGSAPRRLSVPGADADGVHYLRTVEQSEELIRVLGAGGRLVIIGAGWIGLEIAAAARAKDVAVSVVEAAELPLLGALGPEMGTVFAELHREHGVDLRLDSGVEEITTSEGSASGVRLTAGDTIPADAVLIAVGAQPNIGLAKDAGLDVNEGVLVDGALQTSDPDIVAVGDIAEHDHPLLGRRIRVEHWATALNQPRVAAATLTEHPATYDNLPYFFTDQYDLGMEYVGFAPRGEYSRVSVRGDLSTHEFVAFWLDSADRVLAGMNVNVWDVTDAITSLIRSGRSIDVARLEDSEIPLDQV</sequence>
<dbReference type="PRINTS" id="PR00368">
    <property type="entry name" value="FADPNR"/>
</dbReference>
<dbReference type="Proteomes" id="UP000009235">
    <property type="component" value="Chromosome"/>
</dbReference>
<dbReference type="PRINTS" id="PR00411">
    <property type="entry name" value="PNDRDTASEI"/>
</dbReference>
<dbReference type="Pfam" id="PF14759">
    <property type="entry name" value="Reductase_C"/>
    <property type="match status" value="1"/>
</dbReference>
<keyword evidence="3" id="KW-0274">FAD</keyword>
<dbReference type="PANTHER" id="PTHR43557">
    <property type="entry name" value="APOPTOSIS-INDUCING FACTOR 1"/>
    <property type="match status" value="1"/>
</dbReference>
<evidence type="ECO:0000256" key="1">
    <source>
        <dbReference type="ARBA" id="ARBA00001974"/>
    </source>
</evidence>
<dbReference type="EMBL" id="CP002786">
    <property type="protein sequence ID" value="AEF42375.1"/>
    <property type="molecule type" value="Genomic_DNA"/>
</dbReference>
<dbReference type="GO" id="GO:0016651">
    <property type="term" value="F:oxidoreductase activity, acting on NAD(P)H"/>
    <property type="evidence" value="ECO:0007669"/>
    <property type="project" value="TreeGrafter"/>
</dbReference>
<protein>
    <submittedName>
        <fullName evidence="7">Possible ferredoxin--NAD(+) reductase</fullName>
    </submittedName>
</protein>
<name>F6EHL1_HOYSD</name>
<dbReference type="STRING" id="443218.AS9A_3939"/>
<feature type="domain" description="FAD/NAD(P)-binding" evidence="5">
    <location>
        <begin position="7"/>
        <end position="303"/>
    </location>
</feature>
<feature type="domain" description="Reductase C-terminal" evidence="6">
    <location>
        <begin position="323"/>
        <end position="408"/>
    </location>
</feature>
<dbReference type="HOGENOM" id="CLU_003291_4_0_11"/>
<accession>F6EHL1</accession>
<gene>
    <name evidence="7" type="ordered locus">AS9A_3939</name>
</gene>
<dbReference type="KEGG" id="asd:AS9A_3939"/>
<evidence type="ECO:0000259" key="6">
    <source>
        <dbReference type="Pfam" id="PF14759"/>
    </source>
</evidence>
<dbReference type="GO" id="GO:0005737">
    <property type="term" value="C:cytoplasm"/>
    <property type="evidence" value="ECO:0007669"/>
    <property type="project" value="TreeGrafter"/>
</dbReference>
<reference evidence="7 8" key="1">
    <citation type="journal article" date="2011" name="J. Bacteriol.">
        <title>Complete genome sequence of Amycolicicoccus subflavus DQS3-9A1T, an actinomycete isolated from crude oil-polluted soil.</title>
        <authorList>
            <person name="Cai M."/>
            <person name="Chen W.M."/>
            <person name="Nie Y."/>
            <person name="Chi C.Q."/>
            <person name="Wang Y.N."/>
            <person name="Tang Y.Q."/>
            <person name="Li G.Y."/>
            <person name="Wu X.L."/>
        </authorList>
    </citation>
    <scope>NUCLEOTIDE SEQUENCE [LARGE SCALE GENOMIC DNA]</scope>
    <source>
        <strain evidence="8">DSM 45089 / DQS3-9A1</strain>
    </source>
</reference>
<evidence type="ECO:0000256" key="2">
    <source>
        <dbReference type="ARBA" id="ARBA00022630"/>
    </source>
</evidence>
<evidence type="ECO:0000256" key="3">
    <source>
        <dbReference type="ARBA" id="ARBA00022827"/>
    </source>
</evidence>
<dbReference type="InterPro" id="IPR050446">
    <property type="entry name" value="FAD-oxidoreductase/Apoptosis"/>
</dbReference>
<dbReference type="RefSeq" id="WP_013808724.1">
    <property type="nucleotide sequence ID" value="NC_015564.1"/>
</dbReference>
<dbReference type="Gene3D" id="3.30.390.30">
    <property type="match status" value="1"/>
</dbReference>
<dbReference type="AlphaFoldDB" id="F6EHL1"/>
<dbReference type="Gene3D" id="3.50.50.60">
    <property type="entry name" value="FAD/NAD(P)-binding domain"/>
    <property type="match status" value="2"/>
</dbReference>
<dbReference type="Pfam" id="PF07992">
    <property type="entry name" value="Pyr_redox_2"/>
    <property type="match status" value="1"/>
</dbReference>
<keyword evidence="8" id="KW-1185">Reference proteome</keyword>
<dbReference type="InterPro" id="IPR028202">
    <property type="entry name" value="Reductase_C"/>
</dbReference>
<dbReference type="InterPro" id="IPR023753">
    <property type="entry name" value="FAD/NAD-binding_dom"/>
</dbReference>
<keyword evidence="2" id="KW-0285">Flavoprotein</keyword>
<proteinExistence type="predicted"/>
<dbReference type="InterPro" id="IPR036188">
    <property type="entry name" value="FAD/NAD-bd_sf"/>
</dbReference>
<keyword evidence="4" id="KW-0560">Oxidoreductase</keyword>
<dbReference type="eggNOG" id="COG0446">
    <property type="taxonomic scope" value="Bacteria"/>
</dbReference>
<comment type="cofactor">
    <cofactor evidence="1">
        <name>FAD</name>
        <dbReference type="ChEBI" id="CHEBI:57692"/>
    </cofactor>
</comment>
<evidence type="ECO:0000313" key="7">
    <source>
        <dbReference type="EMBL" id="AEF42375.1"/>
    </source>
</evidence>
<dbReference type="SUPFAM" id="SSF51905">
    <property type="entry name" value="FAD/NAD(P)-binding domain"/>
    <property type="match status" value="2"/>
</dbReference>
<organism evidence="7 8">
    <name type="scientific">Hoyosella subflava (strain DSM 45089 / JCM 17490 / NBRC 109087 / DQS3-9A1)</name>
    <name type="common">Amycolicicoccus subflavus</name>
    <dbReference type="NCBI Taxonomy" id="443218"/>
    <lineage>
        <taxon>Bacteria</taxon>
        <taxon>Bacillati</taxon>
        <taxon>Actinomycetota</taxon>
        <taxon>Actinomycetes</taxon>
        <taxon>Mycobacteriales</taxon>
        <taxon>Hoyosellaceae</taxon>
        <taxon>Hoyosella</taxon>
    </lineage>
</organism>
<dbReference type="PANTHER" id="PTHR43557:SF2">
    <property type="entry name" value="RIESKE DOMAIN-CONTAINING PROTEIN-RELATED"/>
    <property type="match status" value="1"/>
</dbReference>
<evidence type="ECO:0000259" key="5">
    <source>
        <dbReference type="Pfam" id="PF07992"/>
    </source>
</evidence>
<evidence type="ECO:0000256" key="4">
    <source>
        <dbReference type="ARBA" id="ARBA00023002"/>
    </source>
</evidence>
<dbReference type="InterPro" id="IPR016156">
    <property type="entry name" value="FAD/NAD-linked_Rdtase_dimer_sf"/>
</dbReference>
<dbReference type="SUPFAM" id="SSF55424">
    <property type="entry name" value="FAD/NAD-linked reductases, dimerisation (C-terminal) domain"/>
    <property type="match status" value="1"/>
</dbReference>
<evidence type="ECO:0000313" key="8">
    <source>
        <dbReference type="Proteomes" id="UP000009235"/>
    </source>
</evidence>